<dbReference type="Gene3D" id="1.10.510.10">
    <property type="entry name" value="Transferase(Phosphotransferase) domain 1"/>
    <property type="match status" value="1"/>
</dbReference>
<reference evidence="3" key="1">
    <citation type="submission" date="2017-01" db="EMBL/GenBank/DDBJ databases">
        <title>Comparative genomics of anhydrobiosis in the tardigrade Hypsibius dujardini.</title>
        <authorList>
            <person name="Yoshida Y."/>
            <person name="Koutsovoulos G."/>
            <person name="Laetsch D."/>
            <person name="Stevens L."/>
            <person name="Kumar S."/>
            <person name="Horikawa D."/>
            <person name="Ishino K."/>
            <person name="Komine S."/>
            <person name="Tomita M."/>
            <person name="Blaxter M."/>
            <person name="Arakawa K."/>
        </authorList>
    </citation>
    <scope>NUCLEOTIDE SEQUENCE [LARGE SCALE GENOMIC DNA]</scope>
    <source>
        <strain evidence="3">Z151</strain>
    </source>
</reference>
<dbReference type="AlphaFoldDB" id="A0A9X6NJD1"/>
<dbReference type="InterPro" id="IPR053235">
    <property type="entry name" value="Ser_Thr_kinase"/>
</dbReference>
<dbReference type="PANTHER" id="PTHR24361:SF613">
    <property type="entry name" value="NUCLEAR RECEPTOR-BINDING PROTEIN-RELATED"/>
    <property type="match status" value="1"/>
</dbReference>
<dbReference type="GO" id="GO:0005737">
    <property type="term" value="C:cytoplasm"/>
    <property type="evidence" value="ECO:0007669"/>
    <property type="project" value="TreeGrafter"/>
</dbReference>
<evidence type="ECO:0000313" key="3">
    <source>
        <dbReference type="Proteomes" id="UP000192578"/>
    </source>
</evidence>
<dbReference type="SMART" id="SM00220">
    <property type="entry name" value="S_TKc"/>
    <property type="match status" value="1"/>
</dbReference>
<dbReference type="PANTHER" id="PTHR24361">
    <property type="entry name" value="MITOGEN-ACTIVATED KINASE KINASE KINASE"/>
    <property type="match status" value="1"/>
</dbReference>
<evidence type="ECO:0000313" key="2">
    <source>
        <dbReference type="EMBL" id="OWA55197.1"/>
    </source>
</evidence>
<evidence type="ECO:0000259" key="1">
    <source>
        <dbReference type="PROSITE" id="PS50011"/>
    </source>
</evidence>
<sequence length="205" mass="23035">MEYCAGRTLNDLCRGTELGERQILDYLRQIVDGIRYLHEGKTPIFHGDIKGDSIFLTEDSKVCKLGDLENFQLLLTEKKVNDGTLRHLSHEMLEYVYGTEEEDDTLLALIAHESDIWSIGCTVLEMVGRGEVQFKGADKTPMTVEAKKVKTFLKQVKSGACPDQSIAERELSEKFSFIVTWCLMKEPSARPTAAVLQGVLDTMCP</sequence>
<proteinExistence type="predicted"/>
<dbReference type="Pfam" id="PF00069">
    <property type="entry name" value="Pkinase"/>
    <property type="match status" value="1"/>
</dbReference>
<dbReference type="InterPro" id="IPR000719">
    <property type="entry name" value="Prot_kinase_dom"/>
</dbReference>
<dbReference type="SUPFAM" id="SSF56112">
    <property type="entry name" value="Protein kinase-like (PK-like)"/>
    <property type="match status" value="1"/>
</dbReference>
<organism evidence="2 3">
    <name type="scientific">Hypsibius exemplaris</name>
    <name type="common">Freshwater tardigrade</name>
    <dbReference type="NCBI Taxonomy" id="2072580"/>
    <lineage>
        <taxon>Eukaryota</taxon>
        <taxon>Metazoa</taxon>
        <taxon>Ecdysozoa</taxon>
        <taxon>Tardigrada</taxon>
        <taxon>Eutardigrada</taxon>
        <taxon>Parachela</taxon>
        <taxon>Hypsibioidea</taxon>
        <taxon>Hypsibiidae</taxon>
        <taxon>Hypsibius</taxon>
    </lineage>
</organism>
<feature type="domain" description="Protein kinase" evidence="1">
    <location>
        <begin position="1"/>
        <end position="205"/>
    </location>
</feature>
<comment type="caution">
    <text evidence="2">The sequence shown here is derived from an EMBL/GenBank/DDBJ whole genome shotgun (WGS) entry which is preliminary data.</text>
</comment>
<dbReference type="PROSITE" id="PS50011">
    <property type="entry name" value="PROTEIN_KINASE_DOM"/>
    <property type="match status" value="1"/>
</dbReference>
<dbReference type="InterPro" id="IPR011009">
    <property type="entry name" value="Kinase-like_dom_sf"/>
</dbReference>
<dbReference type="GO" id="GO:0004674">
    <property type="term" value="F:protein serine/threonine kinase activity"/>
    <property type="evidence" value="ECO:0007669"/>
    <property type="project" value="TreeGrafter"/>
</dbReference>
<dbReference type="OrthoDB" id="5979836at2759"/>
<dbReference type="Proteomes" id="UP000192578">
    <property type="component" value="Unassembled WGS sequence"/>
</dbReference>
<accession>A0A9X6NJD1</accession>
<keyword evidence="3" id="KW-1185">Reference proteome</keyword>
<dbReference type="EMBL" id="MTYJ01000576">
    <property type="protein sequence ID" value="OWA55197.1"/>
    <property type="molecule type" value="Genomic_DNA"/>
</dbReference>
<dbReference type="GO" id="GO:0005524">
    <property type="term" value="F:ATP binding"/>
    <property type="evidence" value="ECO:0007669"/>
    <property type="project" value="InterPro"/>
</dbReference>
<protein>
    <recommendedName>
        <fullName evidence="1">Protein kinase domain-containing protein</fullName>
    </recommendedName>
</protein>
<gene>
    <name evidence="2" type="ORF">BV898_19585</name>
</gene>
<name>A0A9X6NJD1_HYPEX</name>
<dbReference type="GO" id="GO:0006974">
    <property type="term" value="P:DNA damage response"/>
    <property type="evidence" value="ECO:0007669"/>
    <property type="project" value="TreeGrafter"/>
</dbReference>